<dbReference type="Gene3D" id="3.50.50.60">
    <property type="entry name" value="FAD/NAD(P)-binding domain"/>
    <property type="match status" value="1"/>
</dbReference>
<name>A0A4V1LR94_9BACT</name>
<sequence>MFMKQVIIIGAGPTGLLSAYELIKSKKFKVVLLEKSEETGGYGKSLTWNKDILDIGPHTLHAKGGEIEDLVKKLYENESEQLISGRKKVSVYLNNKFFKYPLQIKEALLKFNLLTSFIIIFEFILTSLFHSIVSIPITNFEEWGKKRFGSKLYQISFGDYTEKVWKISPENISSKFASEKIQGFSFINLIRKLLKIGGQVTEPYYQEWLYTKRGSGDIFRKITKNLSESDLCNIYYNTTNIDIDYTLKKMIVNEKINLEYDILINTIPLPTFMDMNKSKLPYEVKYHANKLKYNSLLLVYLKIDLEKITDYTWFYLLEKKFKVNRITEQKNLTHHTISSSNETILTLEYTYNDKSLYKDMSDKEIYELAINDIKNINKLSDIVDHIVDYRVEKFDFAYEIYDIDFDKHAEYVITFIRNEMNSVYTVGRRGMFLQGDMYSSMQCGLEISKLINLEENMNKDKINNFYSKYLRYL</sequence>
<dbReference type="InterPro" id="IPR036188">
    <property type="entry name" value="FAD/NAD-bd_sf"/>
</dbReference>
<comment type="caution">
    <text evidence="1">The sequence shown here is derived from an EMBL/GenBank/DDBJ whole genome shotgun (WGS) entry which is preliminary data.</text>
</comment>
<dbReference type="GO" id="GO:0005829">
    <property type="term" value="C:cytosol"/>
    <property type="evidence" value="ECO:0007669"/>
    <property type="project" value="TreeGrafter"/>
</dbReference>
<reference evidence="1 2" key="1">
    <citation type="submission" date="2017-10" db="EMBL/GenBank/DDBJ databases">
        <title>Genomics of the genus Arcobacter.</title>
        <authorList>
            <person name="Perez-Cataluna A."/>
            <person name="Figueras M.J."/>
        </authorList>
    </citation>
    <scope>NUCLEOTIDE SEQUENCE [LARGE SCALE GENOMIC DNA]</scope>
    <source>
        <strain evidence="1 2">CECT 8993</strain>
    </source>
</reference>
<organism evidence="1 2">
    <name type="scientific">Halarcobacter ebronensis</name>
    <dbReference type="NCBI Taxonomy" id="1462615"/>
    <lineage>
        <taxon>Bacteria</taxon>
        <taxon>Pseudomonadati</taxon>
        <taxon>Campylobacterota</taxon>
        <taxon>Epsilonproteobacteria</taxon>
        <taxon>Campylobacterales</taxon>
        <taxon>Arcobacteraceae</taxon>
        <taxon>Halarcobacter</taxon>
    </lineage>
</organism>
<dbReference type="PANTHER" id="PTHR21197">
    <property type="entry name" value="UDP-GALACTOPYRANOSE MUTASE"/>
    <property type="match status" value="1"/>
</dbReference>
<accession>A0A4V1LR94</accession>
<dbReference type="GO" id="GO:0008767">
    <property type="term" value="F:UDP-galactopyranose mutase activity"/>
    <property type="evidence" value="ECO:0007669"/>
    <property type="project" value="TreeGrafter"/>
</dbReference>
<evidence type="ECO:0008006" key="3">
    <source>
        <dbReference type="Google" id="ProtNLM"/>
    </source>
</evidence>
<protein>
    <recommendedName>
        <fullName evidence="3">Amine oxidase domain-containing protein</fullName>
    </recommendedName>
</protein>
<dbReference type="GO" id="GO:0050660">
    <property type="term" value="F:flavin adenine dinucleotide binding"/>
    <property type="evidence" value="ECO:0007669"/>
    <property type="project" value="TreeGrafter"/>
</dbReference>
<dbReference type="AlphaFoldDB" id="A0A4V1LR94"/>
<dbReference type="SUPFAM" id="SSF51971">
    <property type="entry name" value="Nucleotide-binding domain"/>
    <property type="match status" value="1"/>
</dbReference>
<dbReference type="EMBL" id="PDKJ01000009">
    <property type="protein sequence ID" value="RXJ67408.1"/>
    <property type="molecule type" value="Genomic_DNA"/>
</dbReference>
<dbReference type="Pfam" id="PF13450">
    <property type="entry name" value="NAD_binding_8"/>
    <property type="match status" value="1"/>
</dbReference>
<dbReference type="PANTHER" id="PTHR21197:SF0">
    <property type="entry name" value="UDP-GALACTOPYRANOSE MUTASE"/>
    <property type="match status" value="1"/>
</dbReference>
<evidence type="ECO:0000313" key="2">
    <source>
        <dbReference type="Proteomes" id="UP000290172"/>
    </source>
</evidence>
<dbReference type="Proteomes" id="UP000290172">
    <property type="component" value="Unassembled WGS sequence"/>
</dbReference>
<dbReference type="PRINTS" id="PR00419">
    <property type="entry name" value="ADXRDTASE"/>
</dbReference>
<gene>
    <name evidence="1" type="ORF">CRV08_10795</name>
</gene>
<proteinExistence type="predicted"/>
<evidence type="ECO:0000313" key="1">
    <source>
        <dbReference type="EMBL" id="RXJ67408.1"/>
    </source>
</evidence>